<reference evidence="2" key="1">
    <citation type="submission" date="2009-09" db="EMBL/GenBank/DDBJ databases">
        <title>The complete chromosome of Sebaldella termitidis ATCC 33386.</title>
        <authorList>
            <consortium name="US DOE Joint Genome Institute (JGI-PGF)"/>
            <person name="Lucas S."/>
            <person name="Copeland A."/>
            <person name="Lapidus A."/>
            <person name="Glavina del Rio T."/>
            <person name="Dalin E."/>
            <person name="Tice H."/>
            <person name="Bruce D."/>
            <person name="Goodwin L."/>
            <person name="Pitluck S."/>
            <person name="Kyrpides N."/>
            <person name="Mavromatis K."/>
            <person name="Ivanova N."/>
            <person name="Mikhailova N."/>
            <person name="Sims D."/>
            <person name="Meincke L."/>
            <person name="Brettin T."/>
            <person name="Detter J.C."/>
            <person name="Han C."/>
            <person name="Larimer F."/>
            <person name="Land M."/>
            <person name="Hauser L."/>
            <person name="Markowitz V."/>
            <person name="Cheng J.F."/>
            <person name="Hugenholtz P."/>
            <person name="Woyke T."/>
            <person name="Wu D."/>
            <person name="Eisen J.A."/>
        </authorList>
    </citation>
    <scope>NUCLEOTIDE SEQUENCE [LARGE SCALE GENOMIC DNA]</scope>
    <source>
        <strain evidence="2">ATCC 33386 / NCTC 11300</strain>
    </source>
</reference>
<dbReference type="KEGG" id="str:Sterm_2934"/>
<name>D1ANH4_SEBTE</name>
<dbReference type="STRING" id="526218.Sterm_2934"/>
<keyword evidence="2" id="KW-1185">Reference proteome</keyword>
<dbReference type="AlphaFoldDB" id="D1ANH4"/>
<gene>
    <name evidence="1" type="ordered locus">Sterm_2934</name>
</gene>
<reference evidence="1 2" key="2">
    <citation type="journal article" date="2010" name="Stand. Genomic Sci.">
        <title>Complete genome sequence of Sebaldella termitidis type strain (NCTC 11300).</title>
        <authorList>
            <person name="Harmon-Smith M."/>
            <person name="Celia L."/>
            <person name="Chertkov O."/>
            <person name="Lapidus A."/>
            <person name="Copeland A."/>
            <person name="Glavina Del Rio T."/>
            <person name="Nolan M."/>
            <person name="Lucas S."/>
            <person name="Tice H."/>
            <person name="Cheng J.F."/>
            <person name="Han C."/>
            <person name="Detter J.C."/>
            <person name="Bruce D."/>
            <person name="Goodwin L."/>
            <person name="Pitluck S."/>
            <person name="Pati A."/>
            <person name="Liolios K."/>
            <person name="Ivanova N."/>
            <person name="Mavromatis K."/>
            <person name="Mikhailova N."/>
            <person name="Chen A."/>
            <person name="Palaniappan K."/>
            <person name="Land M."/>
            <person name="Hauser L."/>
            <person name="Chang Y.J."/>
            <person name="Jeffries C.D."/>
            <person name="Brettin T."/>
            <person name="Goker M."/>
            <person name="Beck B."/>
            <person name="Bristow J."/>
            <person name="Eisen J.A."/>
            <person name="Markowitz V."/>
            <person name="Hugenholtz P."/>
            <person name="Kyrpides N.C."/>
            <person name="Klenk H.P."/>
            <person name="Chen F."/>
        </authorList>
    </citation>
    <scope>NUCLEOTIDE SEQUENCE [LARGE SCALE GENOMIC DNA]</scope>
    <source>
        <strain evidence="2">ATCC 33386 / NCTC 11300</strain>
    </source>
</reference>
<protein>
    <submittedName>
        <fullName evidence="1">Uncharacterized protein</fullName>
    </submittedName>
</protein>
<proteinExistence type="predicted"/>
<accession>D1ANH4</accession>
<dbReference type="EMBL" id="CP001739">
    <property type="protein sequence ID" value="ACZ09778.1"/>
    <property type="molecule type" value="Genomic_DNA"/>
</dbReference>
<evidence type="ECO:0000313" key="1">
    <source>
        <dbReference type="EMBL" id="ACZ09778.1"/>
    </source>
</evidence>
<evidence type="ECO:0000313" key="2">
    <source>
        <dbReference type="Proteomes" id="UP000000845"/>
    </source>
</evidence>
<organism evidence="1 2">
    <name type="scientific">Sebaldella termitidis (strain ATCC 33386 / NCTC 11300)</name>
    <dbReference type="NCBI Taxonomy" id="526218"/>
    <lineage>
        <taxon>Bacteria</taxon>
        <taxon>Fusobacteriati</taxon>
        <taxon>Fusobacteriota</taxon>
        <taxon>Fusobacteriia</taxon>
        <taxon>Fusobacteriales</taxon>
        <taxon>Leptotrichiaceae</taxon>
        <taxon>Sebaldella</taxon>
    </lineage>
</organism>
<dbReference type="HOGENOM" id="CLU_2994157_0_0_0"/>
<sequence>MEITKLADFGIIGIVLSYFIWKDMKTFDTFKVSMREIVNELKALNSRIEKLEDNYKE</sequence>
<dbReference type="Proteomes" id="UP000000845">
    <property type="component" value="Chromosome"/>
</dbReference>
<dbReference type="RefSeq" id="WP_012862360.1">
    <property type="nucleotide sequence ID" value="NC_013517.1"/>
</dbReference>